<comment type="caution">
    <text evidence="1">The sequence shown here is derived from an EMBL/GenBank/DDBJ whole genome shotgun (WGS) entry which is preliminary data.</text>
</comment>
<dbReference type="Proteomes" id="UP000632454">
    <property type="component" value="Unassembled WGS sequence"/>
</dbReference>
<organism evidence="1 2">
    <name type="scientific">Williamsia phyllosphaerae</name>
    <dbReference type="NCBI Taxonomy" id="885042"/>
    <lineage>
        <taxon>Bacteria</taxon>
        <taxon>Bacillati</taxon>
        <taxon>Actinomycetota</taxon>
        <taxon>Actinomycetes</taxon>
        <taxon>Mycobacteriales</taxon>
        <taxon>Nocardiaceae</taxon>
        <taxon>Williamsia</taxon>
    </lineage>
</organism>
<proteinExistence type="predicted"/>
<reference evidence="2" key="1">
    <citation type="journal article" date="2019" name="Int. J. Syst. Evol. Microbiol.">
        <title>The Global Catalogue of Microorganisms (GCM) 10K type strain sequencing project: providing services to taxonomists for standard genome sequencing and annotation.</title>
        <authorList>
            <consortium name="The Broad Institute Genomics Platform"/>
            <consortium name="The Broad Institute Genome Sequencing Center for Infectious Disease"/>
            <person name="Wu L."/>
            <person name="Ma J."/>
        </authorList>
    </citation>
    <scope>NUCLEOTIDE SEQUENCE [LARGE SCALE GENOMIC DNA]</scope>
    <source>
        <strain evidence="2">CCM 7855</strain>
    </source>
</reference>
<gene>
    <name evidence="1" type="ORF">GCM10007298_19540</name>
</gene>
<dbReference type="EMBL" id="BMCS01000001">
    <property type="protein sequence ID" value="GGF23702.1"/>
    <property type="molecule type" value="Genomic_DNA"/>
</dbReference>
<evidence type="ECO:0000313" key="2">
    <source>
        <dbReference type="Proteomes" id="UP000632454"/>
    </source>
</evidence>
<accession>A0ABQ1UP25</accession>
<dbReference type="RefSeq" id="WP_188489148.1">
    <property type="nucleotide sequence ID" value="NZ_BMCS01000001.1"/>
</dbReference>
<keyword evidence="2" id="KW-1185">Reference proteome</keyword>
<protein>
    <submittedName>
        <fullName evidence="1">Uncharacterized protein</fullName>
    </submittedName>
</protein>
<sequence length="111" mass="12142">MYALCWILGILASFRTMPHEICGDDLLLRNSIFEGITIPIERIESVTPSRTARTGLSGLKVDADERAAVLGHADTTIRIGLIDVEVRGALVDFIDVTVDEPRAFVAAFADR</sequence>
<evidence type="ECO:0000313" key="1">
    <source>
        <dbReference type="EMBL" id="GGF23702.1"/>
    </source>
</evidence>
<name>A0ABQ1UP25_9NOCA</name>